<evidence type="ECO:0000256" key="4">
    <source>
        <dbReference type="ARBA" id="ARBA00009503"/>
    </source>
</evidence>
<sequence>MKEGYFTKKEPQIMGILNVTPDSFSDGGQFNELDKAMLHCEEMLSANVDIIDIGGQSTRPNYQEISAREEKERILPIIKAVRTKTDKPISIDTYFPEVADAALAAGANIINDIKGLDTNGMIEIAQKYPDCGVIIMHSRPRRTELSVVEDIRAFYQEKIETCQKAGIDLMRICFDPGIGFGKTQEENIAILKHPEAFRYQEYPVLYGVSRKRTIAALTNETDPSKRDFGSIAASLFAITKGVEIVRVHQVKGMRDTLNVWQTLNKN</sequence>
<evidence type="ECO:0000313" key="14">
    <source>
        <dbReference type="EMBL" id="EOH92858.1"/>
    </source>
</evidence>
<evidence type="ECO:0000256" key="3">
    <source>
        <dbReference type="ARBA" id="ARBA00004763"/>
    </source>
</evidence>
<evidence type="ECO:0000256" key="6">
    <source>
        <dbReference type="ARBA" id="ARBA00016919"/>
    </source>
</evidence>
<evidence type="ECO:0000256" key="12">
    <source>
        <dbReference type="RuleBase" id="RU361205"/>
    </source>
</evidence>
<keyword evidence="8 12" id="KW-0479">Metal-binding</keyword>
<evidence type="ECO:0000313" key="17">
    <source>
        <dbReference type="Proteomes" id="UP000014197"/>
    </source>
</evidence>
<dbReference type="Proteomes" id="UP000013858">
    <property type="component" value="Unassembled WGS sequence"/>
</dbReference>
<reference evidence="14 16" key="1">
    <citation type="submission" date="2013-02" db="EMBL/GenBank/DDBJ databases">
        <title>The Genome Sequence of Enterococcus haemoperoxidus BAA-382.</title>
        <authorList>
            <consortium name="The Broad Institute Genome Sequencing Platform"/>
            <consortium name="The Broad Institute Genome Sequencing Center for Infectious Disease"/>
            <person name="Earl A.M."/>
            <person name="Gilmore M.S."/>
            <person name="Lebreton F."/>
            <person name="Walker B."/>
            <person name="Young S.K."/>
            <person name="Zeng Q."/>
            <person name="Gargeya S."/>
            <person name="Fitzgerald M."/>
            <person name="Haas B."/>
            <person name="Abouelleil A."/>
            <person name="Alvarado L."/>
            <person name="Arachchi H.M."/>
            <person name="Berlin A.M."/>
            <person name="Chapman S.B."/>
            <person name="Dewar J."/>
            <person name="Goldberg J."/>
            <person name="Griggs A."/>
            <person name="Gujja S."/>
            <person name="Hansen M."/>
            <person name="Howarth C."/>
            <person name="Imamovic A."/>
            <person name="Larimer J."/>
            <person name="McCowan C."/>
            <person name="Murphy C."/>
            <person name="Neiman D."/>
            <person name="Pearson M."/>
            <person name="Priest M."/>
            <person name="Roberts A."/>
            <person name="Saif S."/>
            <person name="Shea T."/>
            <person name="Sisk P."/>
            <person name="Sykes S."/>
            <person name="Wortman J."/>
            <person name="Nusbaum C."/>
            <person name="Birren B."/>
        </authorList>
    </citation>
    <scope>NUCLEOTIDE SEQUENCE [LARGE SCALE GENOMIC DNA]</scope>
    <source>
        <strain evidence="14 16">ATCC BAA-382</strain>
    </source>
</reference>
<comment type="catalytic activity">
    <reaction evidence="1">
        <text>(7,8-dihydropterin-6-yl)methyl diphosphate + 4-aminobenzoate = 7,8-dihydropteroate + diphosphate</text>
        <dbReference type="Rhea" id="RHEA:19949"/>
        <dbReference type="ChEBI" id="CHEBI:17836"/>
        <dbReference type="ChEBI" id="CHEBI:17839"/>
        <dbReference type="ChEBI" id="CHEBI:33019"/>
        <dbReference type="ChEBI" id="CHEBI:72950"/>
        <dbReference type="EC" id="2.5.1.15"/>
    </reaction>
</comment>
<keyword evidence="10 12" id="KW-0289">Folate biosynthesis</keyword>
<dbReference type="GO" id="GO:0005829">
    <property type="term" value="C:cytosol"/>
    <property type="evidence" value="ECO:0007669"/>
    <property type="project" value="TreeGrafter"/>
</dbReference>
<evidence type="ECO:0000313" key="16">
    <source>
        <dbReference type="Proteomes" id="UP000013858"/>
    </source>
</evidence>
<dbReference type="GO" id="GO:0004156">
    <property type="term" value="F:dihydropteroate synthase activity"/>
    <property type="evidence" value="ECO:0007669"/>
    <property type="project" value="UniProtKB-EC"/>
</dbReference>
<evidence type="ECO:0000256" key="1">
    <source>
        <dbReference type="ARBA" id="ARBA00000012"/>
    </source>
</evidence>
<gene>
    <name evidence="15" type="ORF">I583_00583</name>
    <name evidence="14" type="ORF">UAW_02899</name>
</gene>
<dbReference type="UniPathway" id="UPA00077">
    <property type="reaction ID" value="UER00156"/>
</dbReference>
<protein>
    <recommendedName>
        <fullName evidence="6 12">Dihydropteroate synthase</fullName>
        <shortName evidence="12">DHPS</shortName>
        <ecNumber evidence="5 12">2.5.1.15</ecNumber>
    </recommendedName>
    <alternativeName>
        <fullName evidence="11 12">Dihydropteroate pyrophosphorylase</fullName>
    </alternativeName>
</protein>
<keyword evidence="7 12" id="KW-0808">Transferase</keyword>
<dbReference type="GO" id="GO:0046656">
    <property type="term" value="P:folic acid biosynthetic process"/>
    <property type="evidence" value="ECO:0007669"/>
    <property type="project" value="UniProtKB-KW"/>
</dbReference>
<keyword evidence="17" id="KW-1185">Reference proteome</keyword>
<dbReference type="Gene3D" id="3.20.20.20">
    <property type="entry name" value="Dihydropteroate synthase-like"/>
    <property type="match status" value="1"/>
</dbReference>
<organism evidence="14 16">
    <name type="scientific">Enterococcus haemoperoxidus ATCC BAA-382</name>
    <dbReference type="NCBI Taxonomy" id="1158608"/>
    <lineage>
        <taxon>Bacteria</taxon>
        <taxon>Bacillati</taxon>
        <taxon>Bacillota</taxon>
        <taxon>Bacilli</taxon>
        <taxon>Lactobacillales</taxon>
        <taxon>Enterococcaceae</taxon>
        <taxon>Enterococcus</taxon>
    </lineage>
</organism>
<dbReference type="STRING" id="155618.RV06_GL001877"/>
<evidence type="ECO:0000256" key="11">
    <source>
        <dbReference type="ARBA" id="ARBA00030193"/>
    </source>
</evidence>
<dbReference type="InterPro" id="IPR045031">
    <property type="entry name" value="DHP_synth-like"/>
</dbReference>
<evidence type="ECO:0000256" key="10">
    <source>
        <dbReference type="ARBA" id="ARBA00022909"/>
    </source>
</evidence>
<name>R2QC94_9ENTE</name>
<comment type="function">
    <text evidence="12">Catalyzes the condensation of para-aminobenzoate (pABA) with 6-hydroxymethyl-7,8-dihydropterin diphosphate (DHPt-PP) to form 7,8-dihydropteroate (H2Pte), the immediate precursor of folate derivatives.</text>
</comment>
<dbReference type="PATRIC" id="fig|1158608.3.peg.2833"/>
<dbReference type="SUPFAM" id="SSF51717">
    <property type="entry name" value="Dihydropteroate synthetase-like"/>
    <property type="match status" value="1"/>
</dbReference>
<comment type="caution">
    <text evidence="14">The sequence shown here is derived from an EMBL/GenBank/DDBJ whole genome shotgun (WGS) entry which is preliminary data.</text>
</comment>
<dbReference type="EMBL" id="ASVY01000002">
    <property type="protein sequence ID" value="EOT61601.1"/>
    <property type="molecule type" value="Genomic_DNA"/>
</dbReference>
<dbReference type="EC" id="2.5.1.15" evidence="5 12"/>
<dbReference type="RefSeq" id="WP_010763055.1">
    <property type="nucleotide sequence ID" value="NZ_KB946316.1"/>
</dbReference>
<dbReference type="NCBIfam" id="TIGR01496">
    <property type="entry name" value="DHPS"/>
    <property type="match status" value="1"/>
</dbReference>
<evidence type="ECO:0000256" key="9">
    <source>
        <dbReference type="ARBA" id="ARBA00022842"/>
    </source>
</evidence>
<comment type="cofactor">
    <cofactor evidence="2 12">
        <name>Mg(2+)</name>
        <dbReference type="ChEBI" id="CHEBI:18420"/>
    </cofactor>
</comment>
<dbReference type="PANTHER" id="PTHR20941:SF1">
    <property type="entry name" value="FOLIC ACID SYNTHESIS PROTEIN FOL1"/>
    <property type="match status" value="1"/>
</dbReference>
<dbReference type="InterPro" id="IPR000489">
    <property type="entry name" value="Pterin-binding_dom"/>
</dbReference>
<dbReference type="eggNOG" id="COG0294">
    <property type="taxonomic scope" value="Bacteria"/>
</dbReference>
<comment type="similarity">
    <text evidence="4 12">Belongs to the DHPS family.</text>
</comment>
<dbReference type="AlphaFoldDB" id="R2QC94"/>
<evidence type="ECO:0000259" key="13">
    <source>
        <dbReference type="PROSITE" id="PS50972"/>
    </source>
</evidence>
<dbReference type="PROSITE" id="PS00792">
    <property type="entry name" value="DHPS_1"/>
    <property type="match status" value="1"/>
</dbReference>
<dbReference type="PANTHER" id="PTHR20941">
    <property type="entry name" value="FOLATE SYNTHESIS PROTEINS"/>
    <property type="match status" value="1"/>
</dbReference>
<evidence type="ECO:0000256" key="5">
    <source>
        <dbReference type="ARBA" id="ARBA00012458"/>
    </source>
</evidence>
<dbReference type="InterPro" id="IPR006390">
    <property type="entry name" value="DHP_synth_dom"/>
</dbReference>
<accession>R2QC94</accession>
<dbReference type="CDD" id="cd00739">
    <property type="entry name" value="DHPS"/>
    <property type="match status" value="1"/>
</dbReference>
<dbReference type="GO" id="GO:0046654">
    <property type="term" value="P:tetrahydrofolate biosynthetic process"/>
    <property type="evidence" value="ECO:0007669"/>
    <property type="project" value="UniProtKB-UniPathway"/>
</dbReference>
<evidence type="ECO:0000256" key="2">
    <source>
        <dbReference type="ARBA" id="ARBA00001946"/>
    </source>
</evidence>
<evidence type="ECO:0000256" key="8">
    <source>
        <dbReference type="ARBA" id="ARBA00022723"/>
    </source>
</evidence>
<dbReference type="GO" id="GO:0046872">
    <property type="term" value="F:metal ion binding"/>
    <property type="evidence" value="ECO:0007669"/>
    <property type="project" value="UniProtKB-KW"/>
</dbReference>
<dbReference type="PROSITE" id="PS50972">
    <property type="entry name" value="PTERIN_BINDING"/>
    <property type="match status" value="1"/>
</dbReference>
<reference evidence="15 17" key="2">
    <citation type="submission" date="2013-03" db="EMBL/GenBank/DDBJ databases">
        <title>The Genome Sequence of Enterococcus haemoperoxidus BAA-382 (PacBio/Illumina hybrid assembly).</title>
        <authorList>
            <consortium name="The Broad Institute Genomics Platform"/>
            <consortium name="The Broad Institute Genome Sequencing Center for Infectious Disease"/>
            <person name="Earl A."/>
            <person name="Russ C."/>
            <person name="Gilmore M."/>
            <person name="Surin D."/>
            <person name="Walker B."/>
            <person name="Young S."/>
            <person name="Zeng Q."/>
            <person name="Gargeya S."/>
            <person name="Fitzgerald M."/>
            <person name="Haas B."/>
            <person name="Abouelleil A."/>
            <person name="Allen A.W."/>
            <person name="Alvarado L."/>
            <person name="Arachchi H.M."/>
            <person name="Berlin A.M."/>
            <person name="Chapman S.B."/>
            <person name="Gainer-Dewar J."/>
            <person name="Goldberg J."/>
            <person name="Griggs A."/>
            <person name="Gujja S."/>
            <person name="Hansen M."/>
            <person name="Howarth C."/>
            <person name="Imamovic A."/>
            <person name="Ireland A."/>
            <person name="Larimer J."/>
            <person name="McCowan C."/>
            <person name="Murphy C."/>
            <person name="Pearson M."/>
            <person name="Poon T.W."/>
            <person name="Priest M."/>
            <person name="Roberts A."/>
            <person name="Saif S."/>
            <person name="Shea T."/>
            <person name="Sisk P."/>
            <person name="Sykes S."/>
            <person name="Wortman J."/>
            <person name="Nusbaum C."/>
            <person name="Birren B."/>
        </authorList>
    </citation>
    <scope>NUCLEOTIDE SEQUENCE [LARGE SCALE GENOMIC DNA]</scope>
    <source>
        <strain evidence="15 17">ATCC BAA-382</strain>
    </source>
</reference>
<evidence type="ECO:0000313" key="15">
    <source>
        <dbReference type="EMBL" id="EOT61601.1"/>
    </source>
</evidence>
<dbReference type="Pfam" id="PF00809">
    <property type="entry name" value="Pterin_bind"/>
    <property type="match status" value="1"/>
</dbReference>
<comment type="pathway">
    <text evidence="3 12">Cofactor biosynthesis; tetrahydrofolate biosynthesis; 7,8-dihydrofolate from 2-amino-4-hydroxy-6-hydroxymethyl-7,8-dihydropteridine diphosphate and 4-aminobenzoate: step 1/2.</text>
</comment>
<dbReference type="InterPro" id="IPR011005">
    <property type="entry name" value="Dihydropteroate_synth-like_sf"/>
</dbReference>
<proteinExistence type="inferred from homology"/>
<dbReference type="EMBL" id="AJAR01000027">
    <property type="protein sequence ID" value="EOH92858.1"/>
    <property type="molecule type" value="Genomic_DNA"/>
</dbReference>
<feature type="domain" description="Pterin-binding" evidence="13">
    <location>
        <begin position="11"/>
        <end position="258"/>
    </location>
</feature>
<keyword evidence="9 12" id="KW-0460">Magnesium</keyword>
<evidence type="ECO:0000256" key="7">
    <source>
        <dbReference type="ARBA" id="ARBA00022679"/>
    </source>
</evidence>
<dbReference type="Proteomes" id="UP000014197">
    <property type="component" value="Unassembled WGS sequence"/>
</dbReference>